<evidence type="ECO:0000256" key="5">
    <source>
        <dbReference type="PIRSR" id="PIRSR600246-1"/>
    </source>
</evidence>
<gene>
    <name evidence="9" type="ORF">EVA92_01460</name>
</gene>
<dbReference type="PANTHER" id="PTHR10188">
    <property type="entry name" value="L-ASPARAGINASE"/>
    <property type="match status" value="1"/>
</dbReference>
<evidence type="ECO:0000256" key="4">
    <source>
        <dbReference type="ARBA" id="ARBA00069124"/>
    </source>
</evidence>
<feature type="site" description="Cleavage; by autolysis" evidence="7">
    <location>
        <begin position="186"/>
        <end position="187"/>
    </location>
</feature>
<dbReference type="FunFam" id="3.60.20.30:FF:000001">
    <property type="entry name" value="Isoaspartyl peptidase/L-asparaginase"/>
    <property type="match status" value="1"/>
</dbReference>
<evidence type="ECO:0000256" key="6">
    <source>
        <dbReference type="PIRSR" id="PIRSR600246-2"/>
    </source>
</evidence>
<comment type="caution">
    <text evidence="9">The sequence shown here is derived from an EMBL/GenBank/DDBJ whole genome shotgun (WGS) entry which is preliminary data.</text>
</comment>
<dbReference type="GO" id="GO:0016811">
    <property type="term" value="F:hydrolase activity, acting on carbon-nitrogen (but not peptide) bonds, in linear amides"/>
    <property type="evidence" value="ECO:0007669"/>
    <property type="project" value="UniProtKB-ARBA"/>
</dbReference>
<accession>A0A520N096</accession>
<feature type="binding site" evidence="6">
    <location>
        <begin position="215"/>
        <end position="218"/>
    </location>
    <ligand>
        <name>substrate</name>
    </ligand>
</feature>
<organism evidence="9 10">
    <name type="scientific">SAR86 cluster bacterium</name>
    <dbReference type="NCBI Taxonomy" id="2030880"/>
    <lineage>
        <taxon>Bacteria</taxon>
        <taxon>Pseudomonadati</taxon>
        <taxon>Pseudomonadota</taxon>
        <taxon>Gammaproteobacteria</taxon>
        <taxon>SAR86 cluster</taxon>
    </lineage>
</organism>
<dbReference type="SUPFAM" id="SSF56235">
    <property type="entry name" value="N-terminal nucleophile aminohydrolases (Ntn hydrolases)"/>
    <property type="match status" value="1"/>
</dbReference>
<feature type="chain" id="PRO_5021810167" description="Isoaspartyl peptidase" evidence="8">
    <location>
        <begin position="22"/>
        <end position="318"/>
    </location>
</feature>
<dbReference type="InterPro" id="IPR029055">
    <property type="entry name" value="Ntn_hydrolases_N"/>
</dbReference>
<name>A0A520N096_9GAMM</name>
<evidence type="ECO:0000313" key="10">
    <source>
        <dbReference type="Proteomes" id="UP000315825"/>
    </source>
</evidence>
<keyword evidence="1" id="KW-0645">Protease</keyword>
<dbReference type="InterPro" id="IPR000246">
    <property type="entry name" value="Peptidase_T2"/>
</dbReference>
<evidence type="ECO:0000313" key="9">
    <source>
        <dbReference type="EMBL" id="RZO26846.1"/>
    </source>
</evidence>
<evidence type="ECO:0000256" key="2">
    <source>
        <dbReference type="ARBA" id="ARBA00022801"/>
    </source>
</evidence>
<dbReference type="GO" id="GO:0008233">
    <property type="term" value="F:peptidase activity"/>
    <property type="evidence" value="ECO:0007669"/>
    <property type="project" value="UniProtKB-KW"/>
</dbReference>
<dbReference type="AlphaFoldDB" id="A0A520N096"/>
<dbReference type="Gene3D" id="3.60.20.30">
    <property type="entry name" value="(Glycosyl)asparaginase"/>
    <property type="match status" value="1"/>
</dbReference>
<protein>
    <recommendedName>
        <fullName evidence="4">Isoaspartyl peptidase</fullName>
    </recommendedName>
</protein>
<keyword evidence="8" id="KW-0732">Signal</keyword>
<feature type="binding site" evidence="6">
    <location>
        <begin position="237"/>
        <end position="240"/>
    </location>
    <ligand>
        <name>substrate</name>
    </ligand>
</feature>
<dbReference type="EMBL" id="SHBE01000002">
    <property type="protein sequence ID" value="RZO26846.1"/>
    <property type="molecule type" value="Genomic_DNA"/>
</dbReference>
<keyword evidence="3" id="KW-0068">Autocatalytic cleavage</keyword>
<dbReference type="Proteomes" id="UP000315825">
    <property type="component" value="Unassembled WGS sequence"/>
</dbReference>
<dbReference type="PANTHER" id="PTHR10188:SF6">
    <property type="entry name" value="N(4)-(BETA-N-ACETYLGLUCOSAMINYL)-L-ASPARAGINASE"/>
    <property type="match status" value="1"/>
</dbReference>
<dbReference type="GO" id="GO:0006508">
    <property type="term" value="P:proteolysis"/>
    <property type="evidence" value="ECO:0007669"/>
    <property type="project" value="UniProtKB-KW"/>
</dbReference>
<dbReference type="Pfam" id="PF01112">
    <property type="entry name" value="Asparaginase_2"/>
    <property type="match status" value="1"/>
</dbReference>
<evidence type="ECO:0000256" key="1">
    <source>
        <dbReference type="ARBA" id="ARBA00022670"/>
    </source>
</evidence>
<feature type="active site" description="Nucleophile" evidence="5">
    <location>
        <position position="187"/>
    </location>
</feature>
<feature type="signal peptide" evidence="8">
    <location>
        <begin position="1"/>
        <end position="21"/>
    </location>
</feature>
<evidence type="ECO:0000256" key="7">
    <source>
        <dbReference type="PIRSR" id="PIRSR600246-3"/>
    </source>
</evidence>
<dbReference type="CDD" id="cd04701">
    <property type="entry name" value="Asparaginase_2"/>
    <property type="match status" value="1"/>
</dbReference>
<sequence>MRAIIKYLIGFIFLCCLELNAKENNDNIAIVIHGGAGWFSGMPESEIAGIKNGLKDSLYEGYKILENNGSSVSAVEASIRILEDNSLFNAGKGAVYNADAIQELDASIMQSKDHNAGAVAGVRKVKNPITLAKYVMENTPHVMFSGDGAELIAKDGGIELVDESYFHSEKNLKRLESVQSKQNKLGTVGVVAIDKNGIITAGTSTGGMTNKLKGRIGDSPIIGAGTWATPGCGVSGTGHGEFFIRYNVAKEICSRHLNGNISVLEAANNVISELKSIDADAGVIVLDGSGNPAMVFNTPAMARAYKNSNGDEIILIYK</sequence>
<keyword evidence="2" id="KW-0378">Hydrolase</keyword>
<reference evidence="9 10" key="1">
    <citation type="submission" date="2019-02" db="EMBL/GenBank/DDBJ databases">
        <title>Prokaryotic population dynamics and viral predation in marine succession experiment using metagenomics: the confinement effect.</title>
        <authorList>
            <person name="Haro-Moreno J.M."/>
            <person name="Rodriguez-Valera F."/>
            <person name="Lopez-Perez M."/>
        </authorList>
    </citation>
    <scope>NUCLEOTIDE SEQUENCE [LARGE SCALE GENOMIC DNA]</scope>
    <source>
        <strain evidence="9">MED-G159</strain>
    </source>
</reference>
<evidence type="ECO:0000256" key="8">
    <source>
        <dbReference type="SAM" id="SignalP"/>
    </source>
</evidence>
<proteinExistence type="predicted"/>
<evidence type="ECO:0000256" key="3">
    <source>
        <dbReference type="ARBA" id="ARBA00022813"/>
    </source>
</evidence>